<comment type="caution">
    <text evidence="2">The sequence shown here is derived from an EMBL/GenBank/DDBJ whole genome shotgun (WGS) entry which is preliminary data.</text>
</comment>
<dbReference type="SUPFAM" id="SSF51395">
    <property type="entry name" value="FMN-linked oxidoreductases"/>
    <property type="match status" value="1"/>
</dbReference>
<dbReference type="Pfam" id="PF00724">
    <property type="entry name" value="Oxidored_FMN"/>
    <property type="match status" value="1"/>
</dbReference>
<accession>A0ABV8H4C5</accession>
<dbReference type="EMBL" id="JBHSAS010000006">
    <property type="protein sequence ID" value="MFC4026959.1"/>
    <property type="molecule type" value="Genomic_DNA"/>
</dbReference>
<sequence length="387" mass="42954">MKLLEKTQIGNLTLKNKMGMAAMTRSRADSNGLVGEMTVEYYTQRASAGLIFSEAIRISEEATGSPLTPGIFTKEQVEAWKKVTQAVHDKGGVIIAQLWHTGRVAHSIERNGKLPLAPSAIPISGMQHFTSQGMKDYETPQEITIEEIQQTLKDYGEAAKNAMEAGFDGVELHAANGYLPSQFLAESSNQRTDNYGGSIPNKVRFVVEVMQELIDAVGGDKVGIKISPLHPYGDMILDEPVKTYTHLIAELNKLDFAYVELMKRSPSFPSPAHYPDVDELEQFGKQIKHTVIANSGYDKVSAEAALEKGIANMVSFGTLFLANPDLPKRFELNAELNDPDRTTMFGGSAQGYIDYPFLNQQNYKDYKKNNIPCSCFCYFCINHYNNK</sequence>
<feature type="domain" description="NADH:flavin oxidoreductase/NADH oxidase N-terminal" evidence="1">
    <location>
        <begin position="6"/>
        <end position="336"/>
    </location>
</feature>
<organism evidence="2 3">
    <name type="scientific">Zunongwangia endophytica</name>
    <dbReference type="NCBI Taxonomy" id="1808945"/>
    <lineage>
        <taxon>Bacteria</taxon>
        <taxon>Pseudomonadati</taxon>
        <taxon>Bacteroidota</taxon>
        <taxon>Flavobacteriia</taxon>
        <taxon>Flavobacteriales</taxon>
        <taxon>Flavobacteriaceae</taxon>
        <taxon>Zunongwangia</taxon>
    </lineage>
</organism>
<dbReference type="RefSeq" id="WP_290235310.1">
    <property type="nucleotide sequence ID" value="NZ_JAUFPZ010000002.1"/>
</dbReference>
<dbReference type="CDD" id="cd02933">
    <property type="entry name" value="OYE_like_FMN"/>
    <property type="match status" value="1"/>
</dbReference>
<proteinExistence type="predicted"/>
<reference evidence="3" key="1">
    <citation type="journal article" date="2019" name="Int. J. Syst. Evol. Microbiol.">
        <title>The Global Catalogue of Microorganisms (GCM) 10K type strain sequencing project: providing services to taxonomists for standard genome sequencing and annotation.</title>
        <authorList>
            <consortium name="The Broad Institute Genomics Platform"/>
            <consortium name="The Broad Institute Genome Sequencing Center for Infectious Disease"/>
            <person name="Wu L."/>
            <person name="Ma J."/>
        </authorList>
    </citation>
    <scope>NUCLEOTIDE SEQUENCE [LARGE SCALE GENOMIC DNA]</scope>
    <source>
        <strain evidence="3">CECT 9128</strain>
    </source>
</reference>
<name>A0ABV8H4C5_9FLAO</name>
<dbReference type="PANTHER" id="PTHR22893">
    <property type="entry name" value="NADH OXIDOREDUCTASE-RELATED"/>
    <property type="match status" value="1"/>
</dbReference>
<protein>
    <submittedName>
        <fullName evidence="2">Alkene reductase</fullName>
    </submittedName>
</protein>
<keyword evidence="3" id="KW-1185">Reference proteome</keyword>
<gene>
    <name evidence="2" type="ORF">ACFOS1_06050</name>
</gene>
<dbReference type="Gene3D" id="3.20.20.70">
    <property type="entry name" value="Aldolase class I"/>
    <property type="match status" value="1"/>
</dbReference>
<evidence type="ECO:0000313" key="2">
    <source>
        <dbReference type="EMBL" id="MFC4026959.1"/>
    </source>
</evidence>
<dbReference type="InterPro" id="IPR013785">
    <property type="entry name" value="Aldolase_TIM"/>
</dbReference>
<dbReference type="PANTHER" id="PTHR22893:SF91">
    <property type="entry name" value="NADPH DEHYDROGENASE 2-RELATED"/>
    <property type="match status" value="1"/>
</dbReference>
<dbReference type="Proteomes" id="UP001595793">
    <property type="component" value="Unassembled WGS sequence"/>
</dbReference>
<dbReference type="InterPro" id="IPR001155">
    <property type="entry name" value="OxRdtase_FMN_N"/>
</dbReference>
<evidence type="ECO:0000313" key="3">
    <source>
        <dbReference type="Proteomes" id="UP001595793"/>
    </source>
</evidence>
<evidence type="ECO:0000259" key="1">
    <source>
        <dbReference type="Pfam" id="PF00724"/>
    </source>
</evidence>
<dbReference type="InterPro" id="IPR045247">
    <property type="entry name" value="Oye-like"/>
</dbReference>